<evidence type="ECO:0000313" key="2">
    <source>
        <dbReference type="EMBL" id="PKU79004.1"/>
    </source>
</evidence>
<accession>A0A2I0WTL8</accession>
<reference evidence="2 3" key="1">
    <citation type="journal article" date="2016" name="Sci. Rep.">
        <title>The Dendrobium catenatum Lindl. genome sequence provides insights into polysaccharide synthase, floral development and adaptive evolution.</title>
        <authorList>
            <person name="Zhang G.Q."/>
            <person name="Xu Q."/>
            <person name="Bian C."/>
            <person name="Tsai W.C."/>
            <person name="Yeh C.M."/>
            <person name="Liu K.W."/>
            <person name="Yoshida K."/>
            <person name="Zhang L.S."/>
            <person name="Chang S.B."/>
            <person name="Chen F."/>
            <person name="Shi Y."/>
            <person name="Su Y.Y."/>
            <person name="Zhang Y.Q."/>
            <person name="Chen L.J."/>
            <person name="Yin Y."/>
            <person name="Lin M."/>
            <person name="Huang H."/>
            <person name="Deng H."/>
            <person name="Wang Z.W."/>
            <person name="Zhu S.L."/>
            <person name="Zhao X."/>
            <person name="Deng C."/>
            <person name="Niu S.C."/>
            <person name="Huang J."/>
            <person name="Wang M."/>
            <person name="Liu G.H."/>
            <person name="Yang H.J."/>
            <person name="Xiao X.J."/>
            <person name="Hsiao Y.Y."/>
            <person name="Wu W.L."/>
            <person name="Chen Y.Y."/>
            <person name="Mitsuda N."/>
            <person name="Ohme-Takagi M."/>
            <person name="Luo Y.B."/>
            <person name="Van de Peer Y."/>
            <person name="Liu Z.J."/>
        </authorList>
    </citation>
    <scope>NUCLEOTIDE SEQUENCE [LARGE SCALE GENOMIC DNA]</scope>
    <source>
        <tissue evidence="2">The whole plant</tissue>
    </source>
</reference>
<proteinExistence type="predicted"/>
<dbReference type="AlphaFoldDB" id="A0A2I0WTL8"/>
<name>A0A2I0WTL8_9ASPA</name>
<reference evidence="2 3" key="2">
    <citation type="journal article" date="2017" name="Nature">
        <title>The Apostasia genome and the evolution of orchids.</title>
        <authorList>
            <person name="Zhang G.Q."/>
            <person name="Liu K.W."/>
            <person name="Li Z."/>
            <person name="Lohaus R."/>
            <person name="Hsiao Y.Y."/>
            <person name="Niu S.C."/>
            <person name="Wang J.Y."/>
            <person name="Lin Y.C."/>
            <person name="Xu Q."/>
            <person name="Chen L.J."/>
            <person name="Yoshida K."/>
            <person name="Fujiwara S."/>
            <person name="Wang Z.W."/>
            <person name="Zhang Y.Q."/>
            <person name="Mitsuda N."/>
            <person name="Wang M."/>
            <person name="Liu G.H."/>
            <person name="Pecoraro L."/>
            <person name="Huang H.X."/>
            <person name="Xiao X.J."/>
            <person name="Lin M."/>
            <person name="Wu X.Y."/>
            <person name="Wu W.L."/>
            <person name="Chen Y.Y."/>
            <person name="Chang S.B."/>
            <person name="Sakamoto S."/>
            <person name="Ohme-Takagi M."/>
            <person name="Yagi M."/>
            <person name="Zeng S.J."/>
            <person name="Shen C.Y."/>
            <person name="Yeh C.M."/>
            <person name="Luo Y.B."/>
            <person name="Tsai W.C."/>
            <person name="Van de Peer Y."/>
            <person name="Liu Z.J."/>
        </authorList>
    </citation>
    <scope>NUCLEOTIDE SEQUENCE [LARGE SCALE GENOMIC DNA]</scope>
    <source>
        <tissue evidence="2">The whole plant</tissue>
    </source>
</reference>
<evidence type="ECO:0000313" key="3">
    <source>
        <dbReference type="Proteomes" id="UP000233837"/>
    </source>
</evidence>
<dbReference type="Proteomes" id="UP000233837">
    <property type="component" value="Unassembled WGS sequence"/>
</dbReference>
<protein>
    <submittedName>
        <fullName evidence="2">Uncharacterized protein</fullName>
    </submittedName>
</protein>
<evidence type="ECO:0000256" key="1">
    <source>
        <dbReference type="SAM" id="MobiDB-lite"/>
    </source>
</evidence>
<keyword evidence="3" id="KW-1185">Reference proteome</keyword>
<organism evidence="2 3">
    <name type="scientific">Dendrobium catenatum</name>
    <dbReference type="NCBI Taxonomy" id="906689"/>
    <lineage>
        <taxon>Eukaryota</taxon>
        <taxon>Viridiplantae</taxon>
        <taxon>Streptophyta</taxon>
        <taxon>Embryophyta</taxon>
        <taxon>Tracheophyta</taxon>
        <taxon>Spermatophyta</taxon>
        <taxon>Magnoliopsida</taxon>
        <taxon>Liliopsida</taxon>
        <taxon>Asparagales</taxon>
        <taxon>Orchidaceae</taxon>
        <taxon>Epidendroideae</taxon>
        <taxon>Malaxideae</taxon>
        <taxon>Dendrobiinae</taxon>
        <taxon>Dendrobium</taxon>
    </lineage>
</organism>
<dbReference type="EMBL" id="KZ502442">
    <property type="protein sequence ID" value="PKU79004.1"/>
    <property type="molecule type" value="Genomic_DNA"/>
</dbReference>
<feature type="compositionally biased region" description="Polar residues" evidence="1">
    <location>
        <begin position="1"/>
        <end position="13"/>
    </location>
</feature>
<sequence length="82" mass="8643">MRGQTSLDSNLKKTSPGGGEAQPSRETRRRRDAQPSRTAICPSRRGRDALAGTAKPSRRGREALAGAAMPSRRGRDALAGAA</sequence>
<feature type="region of interest" description="Disordered" evidence="1">
    <location>
        <begin position="1"/>
        <end position="82"/>
    </location>
</feature>
<gene>
    <name evidence="2" type="ORF">MA16_Dca000348</name>
</gene>